<gene>
    <name evidence="1" type="ORF">ATO12_03855</name>
</gene>
<dbReference type="EMBL" id="AQRA01000001">
    <property type="protein sequence ID" value="EZH75935.1"/>
    <property type="molecule type" value="Genomic_DNA"/>
</dbReference>
<dbReference type="Pfam" id="PF07070">
    <property type="entry name" value="Spo0M"/>
    <property type="match status" value="1"/>
</dbReference>
<dbReference type="AlphaFoldDB" id="A0A023C0Y5"/>
<sequence length="156" mass="16998">MGFFDKVKNKLGIGGVKVTLQIPGHVAKESEQVEGKVVLTTKSEQEIIEVEIKFVEEFTKGRGDNTSTESFDLGAIKFSDTYAIKPGEVKEIPFILPFKLLKSKADSLAEKGGTLGAIGKMSKFASNEKSKYMVEANVDVKAAVLDPSDKKDIKLI</sequence>
<dbReference type="eggNOG" id="ENOG502ZRW7">
    <property type="taxonomic scope" value="Bacteria"/>
</dbReference>
<dbReference type="RefSeq" id="WP_034238759.1">
    <property type="nucleotide sequence ID" value="NZ_AQRA01000001.1"/>
</dbReference>
<accession>A0A023C0Y5</accession>
<dbReference type="OrthoDB" id="2351239at2"/>
<dbReference type="InterPro" id="IPR009776">
    <property type="entry name" value="Spore_0_M"/>
</dbReference>
<proteinExistence type="predicted"/>
<reference evidence="1 2" key="1">
    <citation type="submission" date="2014-04" db="EMBL/GenBank/DDBJ databases">
        <title>Aquimarina sp. 22II-S11-z7 Genome Sequencing.</title>
        <authorList>
            <person name="Lai Q."/>
        </authorList>
    </citation>
    <scope>NUCLEOTIDE SEQUENCE [LARGE SCALE GENOMIC DNA]</scope>
    <source>
        <strain evidence="1 2">22II-S11-z7</strain>
    </source>
</reference>
<organism evidence="1 2">
    <name type="scientific">Aquimarina atlantica</name>
    <dbReference type="NCBI Taxonomy" id="1317122"/>
    <lineage>
        <taxon>Bacteria</taxon>
        <taxon>Pseudomonadati</taxon>
        <taxon>Bacteroidota</taxon>
        <taxon>Flavobacteriia</taxon>
        <taxon>Flavobacteriales</taxon>
        <taxon>Flavobacteriaceae</taxon>
        <taxon>Aquimarina</taxon>
    </lineage>
</organism>
<dbReference type="Proteomes" id="UP000023541">
    <property type="component" value="Unassembled WGS sequence"/>
</dbReference>
<comment type="caution">
    <text evidence="1">The sequence shown here is derived from an EMBL/GenBank/DDBJ whole genome shotgun (WGS) entry which is preliminary data.</text>
</comment>
<evidence type="ECO:0000313" key="1">
    <source>
        <dbReference type="EMBL" id="EZH75935.1"/>
    </source>
</evidence>
<name>A0A023C0Y5_9FLAO</name>
<evidence type="ECO:0000313" key="2">
    <source>
        <dbReference type="Proteomes" id="UP000023541"/>
    </source>
</evidence>
<protein>
    <submittedName>
        <fullName evidence="1">Uncharacterized protein</fullName>
    </submittedName>
</protein>
<keyword evidence="2" id="KW-1185">Reference proteome</keyword>